<reference evidence="1 2" key="1">
    <citation type="submission" date="2020-11" db="EMBL/GenBank/DDBJ databases">
        <title>Hymenobacter sp.</title>
        <authorList>
            <person name="Kim M.K."/>
        </authorList>
    </citation>
    <scope>NUCLEOTIDE SEQUENCE [LARGE SCALE GENOMIC DNA]</scope>
    <source>
        <strain evidence="1 2">BT594</strain>
    </source>
</reference>
<evidence type="ECO:0000313" key="2">
    <source>
        <dbReference type="Proteomes" id="UP000601099"/>
    </source>
</evidence>
<organism evidence="1 2">
    <name type="scientific">Hymenobacter guriensis</name>
    <dbReference type="NCBI Taxonomy" id="2793065"/>
    <lineage>
        <taxon>Bacteria</taxon>
        <taxon>Pseudomonadati</taxon>
        <taxon>Bacteroidota</taxon>
        <taxon>Cytophagia</taxon>
        <taxon>Cytophagales</taxon>
        <taxon>Hymenobacteraceae</taxon>
        <taxon>Hymenobacter</taxon>
    </lineage>
</organism>
<name>A0ABS0L642_9BACT</name>
<sequence length="201" mass="21214">MALRKISGWLLSASLLLSACEKEDPVSLLPDSTQTGQNTGGFLLDGTAYPATGWTGSFLGMAGTIPPLVGGYDVSALAPLPGWQVRPEYSLSLNSARGKKQVTVTLYLRKPQVGQFLLNQDTGLPPLAPDSTVVDHATVYISEGSSSELYQTSSRHTGRIVLTVSYPDAAVSAGTFDFTAASTTNPSNTVTVSAGRFDRKQ</sequence>
<comment type="caution">
    <text evidence="1">The sequence shown here is derived from an EMBL/GenBank/DDBJ whole genome shotgun (WGS) entry which is preliminary data.</text>
</comment>
<dbReference type="Proteomes" id="UP000601099">
    <property type="component" value="Unassembled WGS sequence"/>
</dbReference>
<protein>
    <submittedName>
        <fullName evidence="1">Uncharacterized protein</fullName>
    </submittedName>
</protein>
<accession>A0ABS0L642</accession>
<dbReference type="RefSeq" id="WP_196956608.1">
    <property type="nucleotide sequence ID" value="NZ_JADWYK010000014.1"/>
</dbReference>
<keyword evidence="2" id="KW-1185">Reference proteome</keyword>
<dbReference type="EMBL" id="JADWYK010000014">
    <property type="protein sequence ID" value="MBG8555588.1"/>
    <property type="molecule type" value="Genomic_DNA"/>
</dbReference>
<evidence type="ECO:0000313" key="1">
    <source>
        <dbReference type="EMBL" id="MBG8555588.1"/>
    </source>
</evidence>
<gene>
    <name evidence="1" type="ORF">I5L79_18740</name>
</gene>
<proteinExistence type="predicted"/>
<dbReference type="PROSITE" id="PS51257">
    <property type="entry name" value="PROKAR_LIPOPROTEIN"/>
    <property type="match status" value="1"/>
</dbReference>